<proteinExistence type="predicted"/>
<dbReference type="Gene3D" id="3.20.20.150">
    <property type="entry name" value="Divalent-metal-dependent TIM barrel enzymes"/>
    <property type="match status" value="1"/>
</dbReference>
<reference evidence="2" key="1">
    <citation type="journal article" date="2019" name="Beilstein J. Org. Chem.">
        <title>Nanangenines: drimane sesquiterpenoids as the dominant metabolite cohort of a novel Australian fungus, Aspergillus nanangensis.</title>
        <authorList>
            <person name="Lacey H.J."/>
            <person name="Gilchrist C.L.M."/>
            <person name="Crombie A."/>
            <person name="Kalaitzis J.A."/>
            <person name="Vuong D."/>
            <person name="Rutledge P.J."/>
            <person name="Turner P."/>
            <person name="Pitt J.I."/>
            <person name="Lacey E."/>
            <person name="Chooi Y.H."/>
            <person name="Piggott A.M."/>
        </authorList>
    </citation>
    <scope>NUCLEOTIDE SEQUENCE</scope>
    <source>
        <strain evidence="2">MST-FP2251</strain>
    </source>
</reference>
<dbReference type="InterPro" id="IPR036237">
    <property type="entry name" value="Xyl_isomerase-like_sf"/>
</dbReference>
<keyword evidence="3" id="KW-1185">Reference proteome</keyword>
<accession>A0AAD4CNZ8</accession>
<evidence type="ECO:0000313" key="3">
    <source>
        <dbReference type="Proteomes" id="UP001194746"/>
    </source>
</evidence>
<dbReference type="EMBL" id="VCAU01000033">
    <property type="protein sequence ID" value="KAF9889748.1"/>
    <property type="molecule type" value="Genomic_DNA"/>
</dbReference>
<dbReference type="Pfam" id="PF01261">
    <property type="entry name" value="AP_endonuc_2"/>
    <property type="match status" value="1"/>
</dbReference>
<comment type="caution">
    <text evidence="2">The sequence shown here is derived from an EMBL/GenBank/DDBJ whole genome shotgun (WGS) entry which is preliminary data.</text>
</comment>
<name>A0AAD4CNZ8_ASPNN</name>
<dbReference type="SUPFAM" id="SSF51658">
    <property type="entry name" value="Xylose isomerase-like"/>
    <property type="match status" value="1"/>
</dbReference>
<dbReference type="PANTHER" id="PTHR12110:SF21">
    <property type="entry name" value="XYLOSE ISOMERASE-LIKE TIM BARREL DOMAIN-CONTAINING PROTEIN"/>
    <property type="match status" value="1"/>
</dbReference>
<evidence type="ECO:0000259" key="1">
    <source>
        <dbReference type="Pfam" id="PF01261"/>
    </source>
</evidence>
<evidence type="ECO:0000313" key="2">
    <source>
        <dbReference type="EMBL" id="KAF9889748.1"/>
    </source>
</evidence>
<feature type="domain" description="Xylose isomerase-like TIM barrel" evidence="1">
    <location>
        <begin position="25"/>
        <end position="324"/>
    </location>
</feature>
<dbReference type="Proteomes" id="UP001194746">
    <property type="component" value="Unassembled WGS sequence"/>
</dbReference>
<sequence length="369" mass="42124">MPNRLGIASMSLGRPGIHDLREKLHQAALHNYAGIELFYDDLDHLAKTAFNSCVVTATHHVHQLCTTLNLTIICLQPFSFYEGLLDRAEHERLVSEKLPFWFDLARILNTDLIQIPSNFLCADPVTGESRTTGDRDVIVRDLQRVADMGLALEPPMRFVYEALAWGNHVNTWDASWEIVKAVDRENFGVCLDTFNLAGRVYADPACGTGKTPNAEEDLRVSLEKLRREVDVKKVFYLQVVDGERLSAPLDENHPWYVKEQPARMSWSRNARLFAFEEDRGGYLPVLDVARAFFDLGFEGWVSLELFSRTLADPHAETPRRHARRGYESWRKLVMALDLETEVPITTTMAPLEDVKSYVEETVMPVQHRL</sequence>
<gene>
    <name evidence="2" type="ORF">FE257_007054</name>
</gene>
<protein>
    <recommendedName>
        <fullName evidence="1">Xylose isomerase-like TIM barrel domain-containing protein</fullName>
    </recommendedName>
</protein>
<dbReference type="PANTHER" id="PTHR12110">
    <property type="entry name" value="HYDROXYPYRUVATE ISOMERASE"/>
    <property type="match status" value="1"/>
</dbReference>
<dbReference type="InterPro" id="IPR013022">
    <property type="entry name" value="Xyl_isomerase-like_TIM-brl"/>
</dbReference>
<reference evidence="2" key="2">
    <citation type="submission" date="2020-02" db="EMBL/GenBank/DDBJ databases">
        <authorList>
            <person name="Gilchrist C.L.M."/>
            <person name="Chooi Y.-H."/>
        </authorList>
    </citation>
    <scope>NUCLEOTIDE SEQUENCE</scope>
    <source>
        <strain evidence="2">MST-FP2251</strain>
    </source>
</reference>
<organism evidence="2 3">
    <name type="scientific">Aspergillus nanangensis</name>
    <dbReference type="NCBI Taxonomy" id="2582783"/>
    <lineage>
        <taxon>Eukaryota</taxon>
        <taxon>Fungi</taxon>
        <taxon>Dikarya</taxon>
        <taxon>Ascomycota</taxon>
        <taxon>Pezizomycotina</taxon>
        <taxon>Eurotiomycetes</taxon>
        <taxon>Eurotiomycetidae</taxon>
        <taxon>Eurotiales</taxon>
        <taxon>Aspergillaceae</taxon>
        <taxon>Aspergillus</taxon>
        <taxon>Aspergillus subgen. Circumdati</taxon>
    </lineage>
</organism>
<dbReference type="AlphaFoldDB" id="A0AAD4CNZ8"/>
<dbReference type="InterPro" id="IPR050312">
    <property type="entry name" value="IolE/XylAMocC-like"/>
</dbReference>